<feature type="domain" description="Histidine kinase" evidence="12">
    <location>
        <begin position="315"/>
        <end position="528"/>
    </location>
</feature>
<feature type="transmembrane region" description="Helical" evidence="11">
    <location>
        <begin position="198"/>
        <end position="221"/>
    </location>
</feature>
<dbReference type="InterPro" id="IPR036097">
    <property type="entry name" value="HisK_dim/P_sf"/>
</dbReference>
<dbReference type="AlphaFoldDB" id="A0A3A1P812"/>
<evidence type="ECO:0000313" key="15">
    <source>
        <dbReference type="Proteomes" id="UP000265366"/>
    </source>
</evidence>
<evidence type="ECO:0000259" key="13">
    <source>
        <dbReference type="PROSITE" id="PS50885"/>
    </source>
</evidence>
<dbReference type="GO" id="GO:0016020">
    <property type="term" value="C:membrane"/>
    <property type="evidence" value="ECO:0007669"/>
    <property type="project" value="UniProtKB-SubCell"/>
</dbReference>
<dbReference type="PROSITE" id="PS50885">
    <property type="entry name" value="HAMP"/>
    <property type="match status" value="1"/>
</dbReference>
<dbReference type="CDD" id="cd00075">
    <property type="entry name" value="HATPase"/>
    <property type="match status" value="1"/>
</dbReference>
<evidence type="ECO:0000313" key="14">
    <source>
        <dbReference type="EMBL" id="RIV89985.1"/>
    </source>
</evidence>
<dbReference type="InterPro" id="IPR036890">
    <property type="entry name" value="HATPase_C_sf"/>
</dbReference>
<dbReference type="FunFam" id="1.10.287.130:FF:000001">
    <property type="entry name" value="Two-component sensor histidine kinase"/>
    <property type="match status" value="1"/>
</dbReference>
<reference evidence="14 15" key="1">
    <citation type="submission" date="2018-08" db="EMBL/GenBank/DDBJ databases">
        <title>Erythrobacter zhengii sp.nov., a bacterium isolated from deep-sea sediment.</title>
        <authorList>
            <person name="Fang C."/>
            <person name="Wu Y.-H."/>
            <person name="Sun C."/>
            <person name="Wang H."/>
            <person name="Cheng H."/>
            <person name="Meng F.-X."/>
            <person name="Wang C.-S."/>
            <person name="Xu X.-W."/>
        </authorList>
    </citation>
    <scope>NUCLEOTIDE SEQUENCE [LARGE SCALE GENOMIC DNA]</scope>
    <source>
        <strain evidence="14 15">CCTCC AB 2015396</strain>
    </source>
</reference>
<dbReference type="SMART" id="SM00387">
    <property type="entry name" value="HATPase_c"/>
    <property type="match status" value="1"/>
</dbReference>
<dbReference type="Pfam" id="PF00512">
    <property type="entry name" value="HisKA"/>
    <property type="match status" value="1"/>
</dbReference>
<feature type="coiled-coil region" evidence="10">
    <location>
        <begin position="270"/>
        <end position="315"/>
    </location>
</feature>
<keyword evidence="11" id="KW-0812">Transmembrane</keyword>
<dbReference type="InterPro" id="IPR005467">
    <property type="entry name" value="His_kinase_dom"/>
</dbReference>
<feature type="domain" description="HAMP" evidence="13">
    <location>
        <begin position="223"/>
        <end position="275"/>
    </location>
</feature>
<accession>A0A3A1P812</accession>
<dbReference type="CDD" id="cd06225">
    <property type="entry name" value="HAMP"/>
    <property type="match status" value="1"/>
</dbReference>
<keyword evidence="15" id="KW-1185">Reference proteome</keyword>
<dbReference type="GO" id="GO:0000155">
    <property type="term" value="F:phosphorelay sensor kinase activity"/>
    <property type="evidence" value="ECO:0007669"/>
    <property type="project" value="InterPro"/>
</dbReference>
<dbReference type="SMART" id="SM00388">
    <property type="entry name" value="HisKA"/>
    <property type="match status" value="1"/>
</dbReference>
<gene>
    <name evidence="14" type="ORF">D2V17_05040</name>
</gene>
<dbReference type="EMBL" id="QXFM01000052">
    <property type="protein sequence ID" value="RIV89985.1"/>
    <property type="molecule type" value="Genomic_DNA"/>
</dbReference>
<evidence type="ECO:0000256" key="11">
    <source>
        <dbReference type="SAM" id="Phobius"/>
    </source>
</evidence>
<dbReference type="Pfam" id="PF00672">
    <property type="entry name" value="HAMP"/>
    <property type="match status" value="1"/>
</dbReference>
<keyword evidence="6" id="KW-0547">Nucleotide-binding</keyword>
<dbReference type="SMART" id="SM00304">
    <property type="entry name" value="HAMP"/>
    <property type="match status" value="1"/>
</dbReference>
<dbReference type="InterPro" id="IPR003661">
    <property type="entry name" value="HisK_dim/P_dom"/>
</dbReference>
<keyword evidence="8" id="KW-0067">ATP-binding</keyword>
<dbReference type="SUPFAM" id="SSF47384">
    <property type="entry name" value="Homodimeric domain of signal transducing histidine kinase"/>
    <property type="match status" value="1"/>
</dbReference>
<dbReference type="OrthoDB" id="9815202at2"/>
<keyword evidence="7" id="KW-0418">Kinase</keyword>
<dbReference type="Gene3D" id="3.30.565.10">
    <property type="entry name" value="Histidine kinase-like ATPase, C-terminal domain"/>
    <property type="match status" value="1"/>
</dbReference>
<evidence type="ECO:0000256" key="7">
    <source>
        <dbReference type="ARBA" id="ARBA00022777"/>
    </source>
</evidence>
<dbReference type="EC" id="2.7.13.3" evidence="3"/>
<sequence>MVMRAYRWLQSWSLRGRLSATALAGLATSVVLTVLLYLTASWANDVVITAQRTHEQVRVYSLLQDAARGYQVASYARVNQPESTSQKSVDEARMRVEELLTEVEQLPKADAREQSVNQLIIVQGRALVEHFRDPAALIARVARVDEIYRSLGSQPAIREVARITRPVVSLQETLNGEIKRGNGAVASATRHAQSLISAAIYASVGGIVLALLFSLTVQYLLQARLGPALRRLEEGVVAFGKGDLQHRVGLSGRDEFARLSHAFDSMAATIAEKQEALRQIQLGLERAVAERTEELEQANAQLAAADERRRAFLADVSHELRTPLTIIRGEAQVALRTCDRSWIEPQEAFDRILQQTHDLSRMVDELLLIAVAEAGHLPLEREVLDLRELGAQVALDFETLVSEMGGSIRSVPGRAILAYGDHDRIRRALAALIENSLRHSPAGVDITVEAFATPDHVAICVRDTGPGLDFAQANRLFERFHRGETRGEGSGLGLSLVKALVLAHGGHTALAPHPAGGTVATLYFPLPALDKVAA</sequence>
<keyword evidence="10" id="KW-0175">Coiled coil</keyword>
<dbReference type="PANTHER" id="PTHR42878:SF7">
    <property type="entry name" value="SENSOR HISTIDINE KINASE GLRK"/>
    <property type="match status" value="1"/>
</dbReference>
<dbReference type="Gene3D" id="6.10.340.10">
    <property type="match status" value="1"/>
</dbReference>
<dbReference type="InterPro" id="IPR050351">
    <property type="entry name" value="BphY/WalK/GraS-like"/>
</dbReference>
<dbReference type="CDD" id="cd00082">
    <property type="entry name" value="HisKA"/>
    <property type="match status" value="1"/>
</dbReference>
<name>A0A3A1P812_9SPHN</name>
<evidence type="ECO:0000256" key="5">
    <source>
        <dbReference type="ARBA" id="ARBA00022679"/>
    </source>
</evidence>
<dbReference type="GO" id="GO:0005524">
    <property type="term" value="F:ATP binding"/>
    <property type="evidence" value="ECO:0007669"/>
    <property type="project" value="UniProtKB-KW"/>
</dbReference>
<evidence type="ECO:0000256" key="2">
    <source>
        <dbReference type="ARBA" id="ARBA00004370"/>
    </source>
</evidence>
<keyword evidence="4" id="KW-0597">Phosphoprotein</keyword>
<dbReference type="GO" id="GO:0030295">
    <property type="term" value="F:protein kinase activator activity"/>
    <property type="evidence" value="ECO:0007669"/>
    <property type="project" value="TreeGrafter"/>
</dbReference>
<evidence type="ECO:0000256" key="8">
    <source>
        <dbReference type="ARBA" id="ARBA00022840"/>
    </source>
</evidence>
<keyword evidence="5" id="KW-0808">Transferase</keyword>
<evidence type="ECO:0000256" key="3">
    <source>
        <dbReference type="ARBA" id="ARBA00012438"/>
    </source>
</evidence>
<keyword evidence="11" id="KW-1133">Transmembrane helix</keyword>
<dbReference type="Pfam" id="PF02518">
    <property type="entry name" value="HATPase_c"/>
    <property type="match status" value="1"/>
</dbReference>
<dbReference type="InterPro" id="IPR004358">
    <property type="entry name" value="Sig_transdc_His_kin-like_C"/>
</dbReference>
<keyword evidence="11" id="KW-0472">Membrane</keyword>
<dbReference type="PANTHER" id="PTHR42878">
    <property type="entry name" value="TWO-COMPONENT HISTIDINE KINASE"/>
    <property type="match status" value="1"/>
</dbReference>
<protein>
    <recommendedName>
        <fullName evidence="3">histidine kinase</fullName>
        <ecNumber evidence="3">2.7.13.3</ecNumber>
    </recommendedName>
</protein>
<comment type="caution">
    <text evidence="14">The sequence shown here is derived from an EMBL/GenBank/DDBJ whole genome shotgun (WGS) entry which is preliminary data.</text>
</comment>
<keyword evidence="9" id="KW-0902">Two-component regulatory system</keyword>
<evidence type="ECO:0000259" key="12">
    <source>
        <dbReference type="PROSITE" id="PS50109"/>
    </source>
</evidence>
<dbReference type="InterPro" id="IPR003594">
    <property type="entry name" value="HATPase_dom"/>
</dbReference>
<dbReference type="Proteomes" id="UP000265366">
    <property type="component" value="Unassembled WGS sequence"/>
</dbReference>
<dbReference type="PROSITE" id="PS50109">
    <property type="entry name" value="HIS_KIN"/>
    <property type="match status" value="1"/>
</dbReference>
<dbReference type="PRINTS" id="PR00344">
    <property type="entry name" value="BCTRLSENSOR"/>
</dbReference>
<dbReference type="SUPFAM" id="SSF55874">
    <property type="entry name" value="ATPase domain of HSP90 chaperone/DNA topoisomerase II/histidine kinase"/>
    <property type="match status" value="1"/>
</dbReference>
<evidence type="ECO:0000256" key="6">
    <source>
        <dbReference type="ARBA" id="ARBA00022741"/>
    </source>
</evidence>
<dbReference type="GO" id="GO:0000156">
    <property type="term" value="F:phosphorelay response regulator activity"/>
    <property type="evidence" value="ECO:0007669"/>
    <property type="project" value="TreeGrafter"/>
</dbReference>
<organism evidence="14 15">
    <name type="scientific">Aurantiacibacter xanthus</name>
    <dbReference type="NCBI Taxonomy" id="1784712"/>
    <lineage>
        <taxon>Bacteria</taxon>
        <taxon>Pseudomonadati</taxon>
        <taxon>Pseudomonadota</taxon>
        <taxon>Alphaproteobacteria</taxon>
        <taxon>Sphingomonadales</taxon>
        <taxon>Erythrobacteraceae</taxon>
        <taxon>Aurantiacibacter</taxon>
    </lineage>
</organism>
<dbReference type="InterPro" id="IPR003660">
    <property type="entry name" value="HAMP_dom"/>
</dbReference>
<dbReference type="Gene3D" id="1.10.287.130">
    <property type="match status" value="1"/>
</dbReference>
<dbReference type="GO" id="GO:0007234">
    <property type="term" value="P:osmosensory signaling via phosphorelay pathway"/>
    <property type="evidence" value="ECO:0007669"/>
    <property type="project" value="TreeGrafter"/>
</dbReference>
<proteinExistence type="predicted"/>
<evidence type="ECO:0000256" key="9">
    <source>
        <dbReference type="ARBA" id="ARBA00023012"/>
    </source>
</evidence>
<evidence type="ECO:0000256" key="10">
    <source>
        <dbReference type="SAM" id="Coils"/>
    </source>
</evidence>
<comment type="catalytic activity">
    <reaction evidence="1">
        <text>ATP + protein L-histidine = ADP + protein N-phospho-L-histidine.</text>
        <dbReference type="EC" id="2.7.13.3"/>
    </reaction>
</comment>
<evidence type="ECO:0000256" key="4">
    <source>
        <dbReference type="ARBA" id="ARBA00022553"/>
    </source>
</evidence>
<comment type="subcellular location">
    <subcellularLocation>
        <location evidence="2">Membrane</location>
    </subcellularLocation>
</comment>
<evidence type="ECO:0000256" key="1">
    <source>
        <dbReference type="ARBA" id="ARBA00000085"/>
    </source>
</evidence>